<sequence length="117" mass="13220">MSLNLYLKTDKFKNNMGMLMYFRDELSKLGYKLGSPVDEDCMCSIECIIDNEVITLFMGKNDEESSPPIWQIWPEQNVSILKKLFSKADKAPEVKAKALIEQIAQGIAGVDGVEWAI</sequence>
<dbReference type="AlphaFoldDB" id="A0A918RWF4"/>
<proteinExistence type="predicted"/>
<evidence type="ECO:0000313" key="1">
    <source>
        <dbReference type="EMBL" id="GHA13950.1"/>
    </source>
</evidence>
<reference evidence="1" key="1">
    <citation type="journal article" date="2014" name="Int. J. Syst. Evol. Microbiol.">
        <title>Complete genome sequence of Corynebacterium casei LMG S-19264T (=DSM 44701T), isolated from a smear-ripened cheese.</title>
        <authorList>
            <consortium name="US DOE Joint Genome Institute (JGI-PGF)"/>
            <person name="Walter F."/>
            <person name="Albersmeier A."/>
            <person name="Kalinowski J."/>
            <person name="Ruckert C."/>
        </authorList>
    </citation>
    <scope>NUCLEOTIDE SEQUENCE</scope>
    <source>
        <strain evidence="1">KCTC 12711</strain>
    </source>
</reference>
<name>A0A918RWF4_9GAMM</name>
<gene>
    <name evidence="1" type="ORF">GCM10008090_24660</name>
</gene>
<dbReference type="EMBL" id="BMXA01000004">
    <property type="protein sequence ID" value="GHA13950.1"/>
    <property type="molecule type" value="Genomic_DNA"/>
</dbReference>
<accession>A0A918RWF4</accession>
<dbReference type="Proteomes" id="UP000614811">
    <property type="component" value="Unassembled WGS sequence"/>
</dbReference>
<comment type="caution">
    <text evidence="1">The sequence shown here is derived from an EMBL/GenBank/DDBJ whole genome shotgun (WGS) entry which is preliminary data.</text>
</comment>
<reference evidence="1" key="2">
    <citation type="submission" date="2020-09" db="EMBL/GenBank/DDBJ databases">
        <authorList>
            <person name="Sun Q."/>
            <person name="Kim S."/>
        </authorList>
    </citation>
    <scope>NUCLEOTIDE SEQUENCE</scope>
    <source>
        <strain evidence="1">KCTC 12711</strain>
    </source>
</reference>
<keyword evidence="2" id="KW-1185">Reference proteome</keyword>
<dbReference type="RefSeq" id="WP_229794277.1">
    <property type="nucleotide sequence ID" value="NZ_BMXA01000004.1"/>
</dbReference>
<organism evidence="1 2">
    <name type="scientific">Arenicella chitinivorans</name>
    <dbReference type="NCBI Taxonomy" id="1329800"/>
    <lineage>
        <taxon>Bacteria</taxon>
        <taxon>Pseudomonadati</taxon>
        <taxon>Pseudomonadota</taxon>
        <taxon>Gammaproteobacteria</taxon>
        <taxon>Arenicellales</taxon>
        <taxon>Arenicellaceae</taxon>
        <taxon>Arenicella</taxon>
    </lineage>
</organism>
<evidence type="ECO:0000313" key="2">
    <source>
        <dbReference type="Proteomes" id="UP000614811"/>
    </source>
</evidence>
<protein>
    <submittedName>
        <fullName evidence="1">Uncharacterized protein</fullName>
    </submittedName>
</protein>